<dbReference type="PANTHER" id="PTHR33443">
    <property type="entry name" value="ZGC:112980"/>
    <property type="match status" value="1"/>
</dbReference>
<dbReference type="AlphaFoldDB" id="R4G9R1"/>
<dbReference type="InterPro" id="IPR053234">
    <property type="entry name" value="RPM1_Interactor"/>
</dbReference>
<organism evidence="1 2">
    <name type="scientific">Anolis carolinensis</name>
    <name type="common">Green anole</name>
    <name type="synonym">American chameleon</name>
    <dbReference type="NCBI Taxonomy" id="28377"/>
    <lineage>
        <taxon>Eukaryota</taxon>
        <taxon>Metazoa</taxon>
        <taxon>Chordata</taxon>
        <taxon>Craniata</taxon>
        <taxon>Vertebrata</taxon>
        <taxon>Euteleostomi</taxon>
        <taxon>Lepidosauria</taxon>
        <taxon>Squamata</taxon>
        <taxon>Bifurcata</taxon>
        <taxon>Unidentata</taxon>
        <taxon>Episquamata</taxon>
        <taxon>Toxicofera</taxon>
        <taxon>Iguania</taxon>
        <taxon>Dactyloidae</taxon>
        <taxon>Anolis</taxon>
    </lineage>
</organism>
<protein>
    <submittedName>
        <fullName evidence="1">Uncharacterized protein</fullName>
    </submittedName>
</protein>
<dbReference type="GeneTree" id="ENSGT00940000175728"/>
<accession>R4G9R1</accession>
<reference evidence="1" key="1">
    <citation type="submission" date="2009-12" db="EMBL/GenBank/DDBJ databases">
        <title>The Genome Sequence of Anolis carolinensis (Green Anole Lizard).</title>
        <authorList>
            <consortium name="The Genome Sequencing Platform"/>
            <person name="Di Palma F."/>
            <person name="Alfoldi J."/>
            <person name="Heiman D."/>
            <person name="Young S."/>
            <person name="Grabherr M."/>
            <person name="Johnson J."/>
            <person name="Lander E.S."/>
            <person name="Lindblad-Toh K."/>
        </authorList>
    </citation>
    <scope>NUCLEOTIDE SEQUENCE [LARGE SCALE GENOMIC DNA]</scope>
    <source>
        <strain evidence="1">JBL SC #1</strain>
    </source>
</reference>
<dbReference type="eggNOG" id="ENOG502QPR3">
    <property type="taxonomic scope" value="Eukaryota"/>
</dbReference>
<name>R4G9R1_ANOCA</name>
<evidence type="ECO:0000313" key="2">
    <source>
        <dbReference type="Proteomes" id="UP000001646"/>
    </source>
</evidence>
<evidence type="ECO:0000313" key="1">
    <source>
        <dbReference type="Ensembl" id="ENSACAP00000021977.2"/>
    </source>
</evidence>
<keyword evidence="2" id="KW-1185">Reference proteome</keyword>
<dbReference type="Ensembl" id="ENSACAT00000029395.2">
    <property type="protein sequence ID" value="ENSACAP00000021977.2"/>
    <property type="gene ID" value="ENSACAG00000028808.2"/>
</dbReference>
<dbReference type="Bgee" id="ENSACAG00000028808">
    <property type="expression patterns" value="Expressed in ovary and 8 other cell types or tissues"/>
</dbReference>
<sequence>MASVDEDECIILSSNDKAEDLLDYFVFLVKHSEDLPLEEGTVEVVDEDVMVTFCKKPKLMAHARHDCTSNFFERAECETSRPLGRNAETCDECYCYICNKQATECKYWVTPSQCHCNAHNKSAYWKRQWNVALTGGLGGFNLNPSKIDADVQRAGALLQEFNREVSVKYGKYLAGEIISLNCSHCSCQQNLDPGLCYTCDCLQQPITYRYSPVSDLVAHFLDQAEQEKPKVEVVMLLGAAKEILYQESPALHSQIVDVSAIFINSVTNLMKR</sequence>
<dbReference type="HOGENOM" id="CLU_024557_0_0_1"/>
<dbReference type="Proteomes" id="UP000001646">
    <property type="component" value="Unplaced"/>
</dbReference>
<proteinExistence type="predicted"/>
<reference evidence="1" key="3">
    <citation type="submission" date="2025-09" db="UniProtKB">
        <authorList>
            <consortium name="Ensembl"/>
        </authorList>
    </citation>
    <scope>IDENTIFICATION</scope>
</reference>
<reference evidence="1" key="2">
    <citation type="submission" date="2025-08" db="UniProtKB">
        <authorList>
            <consortium name="Ensembl"/>
        </authorList>
    </citation>
    <scope>IDENTIFICATION</scope>
</reference>
<dbReference type="PANTHER" id="PTHR33443:SF30">
    <property type="entry name" value="SARCOSINE DEHYDROGENASE-2C PROTEIN"/>
    <property type="match status" value="1"/>
</dbReference>
<dbReference type="InParanoid" id="R4G9R1"/>